<evidence type="ECO:0000313" key="3">
    <source>
        <dbReference type="Proteomes" id="UP000792457"/>
    </source>
</evidence>
<dbReference type="GO" id="GO:0016887">
    <property type="term" value="F:ATP hydrolysis activity"/>
    <property type="evidence" value="ECO:0007669"/>
    <property type="project" value="InterPro"/>
</dbReference>
<feature type="non-terminal residue" evidence="2">
    <location>
        <position position="1"/>
    </location>
</feature>
<dbReference type="Gene3D" id="3.40.50.300">
    <property type="entry name" value="P-loop containing nucleotide triphosphate hydrolases"/>
    <property type="match status" value="1"/>
</dbReference>
<accession>A0A8K0K852</accession>
<dbReference type="GO" id="GO:0005524">
    <property type="term" value="F:ATP binding"/>
    <property type="evidence" value="ECO:0007669"/>
    <property type="project" value="InterPro"/>
</dbReference>
<evidence type="ECO:0000259" key="1">
    <source>
        <dbReference type="Pfam" id="PF00005"/>
    </source>
</evidence>
<dbReference type="AlphaFoldDB" id="A0A8K0K852"/>
<dbReference type="InterPro" id="IPR003439">
    <property type="entry name" value="ABC_transporter-like_ATP-bd"/>
</dbReference>
<reference evidence="2" key="2">
    <citation type="submission" date="2017-10" db="EMBL/GenBank/DDBJ databases">
        <title>Ladona fulva Genome sequencing and assembly.</title>
        <authorList>
            <person name="Murali S."/>
            <person name="Richards S."/>
            <person name="Bandaranaike D."/>
            <person name="Bellair M."/>
            <person name="Blankenburg K."/>
            <person name="Chao H."/>
            <person name="Dinh H."/>
            <person name="Doddapaneni H."/>
            <person name="Dugan-Rocha S."/>
            <person name="Elkadiri S."/>
            <person name="Gnanaolivu R."/>
            <person name="Hernandez B."/>
            <person name="Skinner E."/>
            <person name="Javaid M."/>
            <person name="Lee S."/>
            <person name="Li M."/>
            <person name="Ming W."/>
            <person name="Munidasa M."/>
            <person name="Muniz J."/>
            <person name="Nguyen L."/>
            <person name="Hughes D."/>
            <person name="Osuji N."/>
            <person name="Pu L.-L."/>
            <person name="Puazo M."/>
            <person name="Qu C."/>
            <person name="Quiroz J."/>
            <person name="Raj R."/>
            <person name="Weissenberger G."/>
            <person name="Xin Y."/>
            <person name="Zou X."/>
            <person name="Han Y."/>
            <person name="Worley K."/>
            <person name="Muzny D."/>
            <person name="Gibbs R."/>
        </authorList>
    </citation>
    <scope>NUCLEOTIDE SEQUENCE</scope>
    <source>
        <strain evidence="2">Sampled in the wild</strain>
    </source>
</reference>
<keyword evidence="3" id="KW-1185">Reference proteome</keyword>
<comment type="caution">
    <text evidence="2">The sequence shown here is derived from an EMBL/GenBank/DDBJ whole genome shotgun (WGS) entry which is preliminary data.</text>
</comment>
<dbReference type="SUPFAM" id="SSF52540">
    <property type="entry name" value="P-loop containing nucleoside triphosphate hydrolases"/>
    <property type="match status" value="1"/>
</dbReference>
<dbReference type="Proteomes" id="UP000792457">
    <property type="component" value="Unassembled WGS sequence"/>
</dbReference>
<proteinExistence type="predicted"/>
<protein>
    <recommendedName>
        <fullName evidence="1">ABC transporter domain-containing protein</fullName>
    </recommendedName>
</protein>
<feature type="domain" description="ABC transporter" evidence="1">
    <location>
        <begin position="1"/>
        <end position="75"/>
    </location>
</feature>
<reference evidence="2" key="1">
    <citation type="submission" date="2013-04" db="EMBL/GenBank/DDBJ databases">
        <authorList>
            <person name="Qu J."/>
            <person name="Murali S.C."/>
            <person name="Bandaranaike D."/>
            <person name="Bellair M."/>
            <person name="Blankenburg K."/>
            <person name="Chao H."/>
            <person name="Dinh H."/>
            <person name="Doddapaneni H."/>
            <person name="Downs B."/>
            <person name="Dugan-Rocha S."/>
            <person name="Elkadiri S."/>
            <person name="Gnanaolivu R.D."/>
            <person name="Hernandez B."/>
            <person name="Javaid M."/>
            <person name="Jayaseelan J.C."/>
            <person name="Lee S."/>
            <person name="Li M."/>
            <person name="Ming W."/>
            <person name="Munidasa M."/>
            <person name="Muniz J."/>
            <person name="Nguyen L."/>
            <person name="Ongeri F."/>
            <person name="Osuji N."/>
            <person name="Pu L.-L."/>
            <person name="Puazo M."/>
            <person name="Qu C."/>
            <person name="Quiroz J."/>
            <person name="Raj R."/>
            <person name="Weissenberger G."/>
            <person name="Xin Y."/>
            <person name="Zou X."/>
            <person name="Han Y."/>
            <person name="Richards S."/>
            <person name="Worley K."/>
            <person name="Muzny D."/>
            <person name="Gibbs R."/>
        </authorList>
    </citation>
    <scope>NUCLEOTIDE SEQUENCE</scope>
    <source>
        <strain evidence="2">Sampled in the wild</strain>
    </source>
</reference>
<evidence type="ECO:0000313" key="2">
    <source>
        <dbReference type="EMBL" id="KAG8229497.1"/>
    </source>
</evidence>
<dbReference type="Pfam" id="PF00005">
    <property type="entry name" value="ABC_tran"/>
    <property type="match status" value="1"/>
</dbReference>
<dbReference type="EMBL" id="KZ308432">
    <property type="protein sequence ID" value="KAG8229497.1"/>
    <property type="molecule type" value="Genomic_DNA"/>
</dbReference>
<name>A0A8K0K852_LADFU</name>
<sequence length="118" mass="13575">MMGASGAGKSTLMNALAHRSPVSEEKLQNCVTEWGDERTRKEMEINVKKRKVISIAKKGNQNTTIKYKNEELEQVDGYEYLVTIVTSDGRYDEEILNRKRRAYAMYNHCNETILGKKE</sequence>
<gene>
    <name evidence="2" type="ORF">J437_LFUL010072</name>
</gene>
<dbReference type="InterPro" id="IPR027417">
    <property type="entry name" value="P-loop_NTPase"/>
</dbReference>
<organism evidence="2 3">
    <name type="scientific">Ladona fulva</name>
    <name type="common">Scarce chaser dragonfly</name>
    <name type="synonym">Libellula fulva</name>
    <dbReference type="NCBI Taxonomy" id="123851"/>
    <lineage>
        <taxon>Eukaryota</taxon>
        <taxon>Metazoa</taxon>
        <taxon>Ecdysozoa</taxon>
        <taxon>Arthropoda</taxon>
        <taxon>Hexapoda</taxon>
        <taxon>Insecta</taxon>
        <taxon>Pterygota</taxon>
        <taxon>Palaeoptera</taxon>
        <taxon>Odonata</taxon>
        <taxon>Epiprocta</taxon>
        <taxon>Anisoptera</taxon>
        <taxon>Libelluloidea</taxon>
        <taxon>Libellulidae</taxon>
        <taxon>Ladona</taxon>
    </lineage>
</organism>
<dbReference type="OrthoDB" id="6613904at2759"/>